<proteinExistence type="predicted"/>
<accession>E0I800</accession>
<sequence>MFEHINFSPGQITYNETNDSNYLHEEDLFQVSFDEDRYVIDLGWYGSEYALLLIKQLDWSYPIWERRTSNLSELEFLMRECVLHVKELLYGKNND</sequence>
<gene>
    <name evidence="1" type="ORF">PaecuDRAFT_1751</name>
</gene>
<dbReference type="RefSeq" id="WP_006037762.1">
    <property type="nucleotide sequence ID" value="NZ_AEDD01000004.1"/>
</dbReference>
<evidence type="ECO:0000313" key="1">
    <source>
        <dbReference type="EMBL" id="EFM11305.1"/>
    </source>
</evidence>
<reference evidence="1 2" key="1">
    <citation type="submission" date="2010-07" db="EMBL/GenBank/DDBJ databases">
        <title>The draft genome of Paenibacillus curdlanolyticus YK9.</title>
        <authorList>
            <consortium name="US DOE Joint Genome Institute (JGI-PGF)"/>
            <person name="Lucas S."/>
            <person name="Copeland A."/>
            <person name="Lapidus A."/>
            <person name="Cheng J.-F."/>
            <person name="Bruce D."/>
            <person name="Goodwin L."/>
            <person name="Pitluck S."/>
            <person name="Land M.L."/>
            <person name="Hauser L."/>
            <person name="Chang Y.-J."/>
            <person name="Jeffries C."/>
            <person name="Anderson I.J."/>
            <person name="Johnson E."/>
            <person name="Loganathan U."/>
            <person name="Mulhopadhyay B."/>
            <person name="Kyrpides N."/>
            <person name="Woyke T.J."/>
        </authorList>
    </citation>
    <scope>NUCLEOTIDE SEQUENCE [LARGE SCALE GENOMIC DNA]</scope>
    <source>
        <strain evidence="1 2">YK9</strain>
    </source>
</reference>
<organism evidence="1 2">
    <name type="scientific">Paenibacillus curdlanolyticus YK9</name>
    <dbReference type="NCBI Taxonomy" id="717606"/>
    <lineage>
        <taxon>Bacteria</taxon>
        <taxon>Bacillati</taxon>
        <taxon>Bacillota</taxon>
        <taxon>Bacilli</taxon>
        <taxon>Bacillales</taxon>
        <taxon>Paenibacillaceae</taxon>
        <taxon>Paenibacillus</taxon>
    </lineage>
</organism>
<keyword evidence="2" id="KW-1185">Reference proteome</keyword>
<protein>
    <submittedName>
        <fullName evidence="1">Uncharacterized protein</fullName>
    </submittedName>
</protein>
<dbReference type="eggNOG" id="ENOG5030JXJ">
    <property type="taxonomic scope" value="Bacteria"/>
</dbReference>
<dbReference type="EMBL" id="AEDD01000004">
    <property type="protein sequence ID" value="EFM11305.1"/>
    <property type="molecule type" value="Genomic_DNA"/>
</dbReference>
<dbReference type="Proteomes" id="UP000005387">
    <property type="component" value="Unassembled WGS sequence"/>
</dbReference>
<dbReference type="OrthoDB" id="2652925at2"/>
<name>E0I800_9BACL</name>
<dbReference type="AlphaFoldDB" id="E0I800"/>
<evidence type="ECO:0000313" key="2">
    <source>
        <dbReference type="Proteomes" id="UP000005387"/>
    </source>
</evidence>